<gene>
    <name evidence="2" type="ORF">DUPY_02710</name>
</gene>
<reference evidence="3" key="1">
    <citation type="journal article" date="2016" name="Front. Microbiol.">
        <title>Molecular Keys to the Janthinobacterium and Duganella spp. Interaction with the Plant Pathogen Fusarium graminearum.</title>
        <authorList>
            <person name="Haack F.S."/>
            <person name="Poehlein A."/>
            <person name="Kroger C."/>
            <person name="Voigt C.A."/>
            <person name="Piepenbring M."/>
            <person name="Bode H.B."/>
            <person name="Daniel R."/>
            <person name="Schafer W."/>
            <person name="Streit W.R."/>
        </authorList>
    </citation>
    <scope>NUCLEOTIDE SEQUENCE [LARGE SCALE GENOMIC DNA]</scope>
    <source>
        <strain evidence="3">T54</strain>
    </source>
</reference>
<keyword evidence="3" id="KW-1185">Reference proteome</keyword>
<accession>A0A1E7X7G7</accession>
<protein>
    <submittedName>
        <fullName evidence="2">Uncharacterized protein</fullName>
    </submittedName>
</protein>
<evidence type="ECO:0000313" key="3">
    <source>
        <dbReference type="Proteomes" id="UP000175989"/>
    </source>
</evidence>
<feature type="region of interest" description="Disordered" evidence="1">
    <location>
        <begin position="61"/>
        <end position="82"/>
    </location>
</feature>
<dbReference type="Gene3D" id="1.10.357.10">
    <property type="entry name" value="Tetracycline Repressor, domain 2"/>
    <property type="match status" value="1"/>
</dbReference>
<proteinExistence type="predicted"/>
<dbReference type="Proteomes" id="UP000175989">
    <property type="component" value="Unassembled WGS sequence"/>
</dbReference>
<dbReference type="EMBL" id="LROM01000024">
    <property type="protein sequence ID" value="OFA09029.1"/>
    <property type="molecule type" value="Genomic_DNA"/>
</dbReference>
<evidence type="ECO:0000256" key="1">
    <source>
        <dbReference type="SAM" id="MobiDB-lite"/>
    </source>
</evidence>
<feature type="compositionally biased region" description="Basic and acidic residues" evidence="1">
    <location>
        <begin position="65"/>
        <end position="82"/>
    </location>
</feature>
<name>A0A1E7X7G7_9BURK</name>
<dbReference type="AlphaFoldDB" id="A0A1E7X7G7"/>
<sequence length="131" mass="14894">MRAKTEREIKLAIARIRHGRQKRIAKERKFSIAAVAEEAGVSNATLHNRYPALVEHIRQLQQEDGQAKTDRQRSELADLKRQNKELQSALAERTAELKKIAIINLRLSLELKDLRSTRTATVTSISKSKKG</sequence>
<comment type="caution">
    <text evidence="2">The sequence shown here is derived from an EMBL/GenBank/DDBJ whole genome shotgun (WGS) entry which is preliminary data.</text>
</comment>
<evidence type="ECO:0000313" key="2">
    <source>
        <dbReference type="EMBL" id="OFA09029.1"/>
    </source>
</evidence>
<organism evidence="2 3">
    <name type="scientific">Duganella phyllosphaerae</name>
    <dbReference type="NCBI Taxonomy" id="762836"/>
    <lineage>
        <taxon>Bacteria</taxon>
        <taxon>Pseudomonadati</taxon>
        <taxon>Pseudomonadota</taxon>
        <taxon>Betaproteobacteria</taxon>
        <taxon>Burkholderiales</taxon>
        <taxon>Oxalobacteraceae</taxon>
        <taxon>Telluria group</taxon>
        <taxon>Duganella</taxon>
    </lineage>
</organism>